<keyword evidence="4 6" id="KW-0378">Hydrolase</keyword>
<evidence type="ECO:0000256" key="4">
    <source>
        <dbReference type="ARBA" id="ARBA00022801"/>
    </source>
</evidence>
<evidence type="ECO:0000256" key="5">
    <source>
        <dbReference type="ARBA" id="ARBA00023295"/>
    </source>
</evidence>
<dbReference type="PANTHER" id="PTHR38107">
    <property type="match status" value="1"/>
</dbReference>
<dbReference type="Pfam" id="PF00959">
    <property type="entry name" value="Phage_lysozyme"/>
    <property type="match status" value="1"/>
</dbReference>
<dbReference type="Gene3D" id="1.10.530.40">
    <property type="match status" value="1"/>
</dbReference>
<dbReference type="HAMAP" id="MF_04110">
    <property type="entry name" value="ENDOLYSIN_T4"/>
    <property type="match status" value="1"/>
</dbReference>
<evidence type="ECO:0000256" key="1">
    <source>
        <dbReference type="ARBA" id="ARBA00000632"/>
    </source>
</evidence>
<name>A0ABW5ADR1_9RHOB</name>
<dbReference type="InterPro" id="IPR051018">
    <property type="entry name" value="Bacteriophage_GH24"/>
</dbReference>
<dbReference type="InterPro" id="IPR002196">
    <property type="entry name" value="Glyco_hydro_24"/>
</dbReference>
<organism evidence="7 8">
    <name type="scientific">Rhodobacter lacus</name>
    <dbReference type="NCBI Taxonomy" id="1641972"/>
    <lineage>
        <taxon>Bacteria</taxon>
        <taxon>Pseudomonadati</taxon>
        <taxon>Pseudomonadota</taxon>
        <taxon>Alphaproteobacteria</taxon>
        <taxon>Rhodobacterales</taxon>
        <taxon>Rhodobacter group</taxon>
        <taxon>Rhodobacter</taxon>
    </lineage>
</organism>
<evidence type="ECO:0000256" key="6">
    <source>
        <dbReference type="RuleBase" id="RU003788"/>
    </source>
</evidence>
<keyword evidence="3 6" id="KW-0081">Bacteriolytic enzyme</keyword>
<keyword evidence="8" id="KW-1185">Reference proteome</keyword>
<dbReference type="EC" id="3.2.1.17" evidence="6"/>
<keyword evidence="5 6" id="KW-0326">Glycosidase</keyword>
<dbReference type="InterPro" id="IPR034690">
    <property type="entry name" value="Endolysin_T4_type"/>
</dbReference>
<comment type="similarity">
    <text evidence="6">Belongs to the glycosyl hydrolase 24 family.</text>
</comment>
<dbReference type="InterPro" id="IPR023346">
    <property type="entry name" value="Lysozyme-like_dom_sf"/>
</dbReference>
<evidence type="ECO:0000313" key="7">
    <source>
        <dbReference type="EMBL" id="MFD2175681.1"/>
    </source>
</evidence>
<dbReference type="RefSeq" id="WP_377392953.1">
    <property type="nucleotide sequence ID" value="NZ_JBHUIX010000018.1"/>
</dbReference>
<dbReference type="SUPFAM" id="SSF53955">
    <property type="entry name" value="Lysozyme-like"/>
    <property type="match status" value="1"/>
</dbReference>
<gene>
    <name evidence="7" type="ORF">ACFSM0_16425</name>
</gene>
<dbReference type="InterPro" id="IPR023347">
    <property type="entry name" value="Lysozyme_dom_sf"/>
</dbReference>
<dbReference type="EMBL" id="JBHUIX010000018">
    <property type="protein sequence ID" value="MFD2175681.1"/>
    <property type="molecule type" value="Genomic_DNA"/>
</dbReference>
<reference evidence="8" key="1">
    <citation type="journal article" date="2019" name="Int. J. Syst. Evol. Microbiol.">
        <title>The Global Catalogue of Microorganisms (GCM) 10K type strain sequencing project: providing services to taxonomists for standard genome sequencing and annotation.</title>
        <authorList>
            <consortium name="The Broad Institute Genomics Platform"/>
            <consortium name="The Broad Institute Genome Sequencing Center for Infectious Disease"/>
            <person name="Wu L."/>
            <person name="Ma J."/>
        </authorList>
    </citation>
    <scope>NUCLEOTIDE SEQUENCE [LARGE SCALE GENOMIC DNA]</scope>
    <source>
        <strain evidence="8">CCUG 55131</strain>
    </source>
</reference>
<comment type="caution">
    <text evidence="7">The sequence shown here is derived from an EMBL/GenBank/DDBJ whole genome shotgun (WGS) entry which is preliminary data.</text>
</comment>
<comment type="catalytic activity">
    <reaction evidence="1 6">
        <text>Hydrolysis of (1-&gt;4)-beta-linkages between N-acetylmuramic acid and N-acetyl-D-glucosamine residues in a peptidoglycan and between N-acetyl-D-glucosamine residues in chitodextrins.</text>
        <dbReference type="EC" id="3.2.1.17"/>
    </reaction>
</comment>
<keyword evidence="2 6" id="KW-0929">Antimicrobial</keyword>
<evidence type="ECO:0000256" key="3">
    <source>
        <dbReference type="ARBA" id="ARBA00022638"/>
    </source>
</evidence>
<dbReference type="PANTHER" id="PTHR38107:SF3">
    <property type="entry name" value="LYSOZYME RRRD-RELATED"/>
    <property type="match status" value="1"/>
</dbReference>
<evidence type="ECO:0000313" key="8">
    <source>
        <dbReference type="Proteomes" id="UP001597413"/>
    </source>
</evidence>
<proteinExistence type="inferred from homology"/>
<dbReference type="Proteomes" id="UP001597413">
    <property type="component" value="Unassembled WGS sequence"/>
</dbReference>
<accession>A0ABW5ADR1</accession>
<protein>
    <recommendedName>
        <fullName evidence="6">Lysozyme</fullName>
        <ecNumber evidence="6">3.2.1.17</ecNumber>
    </recommendedName>
</protein>
<evidence type="ECO:0000256" key="2">
    <source>
        <dbReference type="ARBA" id="ARBA00022529"/>
    </source>
</evidence>
<sequence>MTKLAKTAAVGAVGISVPALVLAIGIPFAEKWEGKVNTAHWDRYAEIWDICYGNTRVDGRPVQKGDTATDAECRELLITEWTKAYVEMVTTYPLLATAPPGVQAMATDLDYNAGLGNIKAAPGTNRALATGNWRAFCEILPQWRKSNGQFVPGLLNRRNDAVPKCLASVVEE</sequence>